<evidence type="ECO:0000256" key="2">
    <source>
        <dbReference type="ARBA" id="ARBA00004123"/>
    </source>
</evidence>
<dbReference type="EMBL" id="LXQA010126582">
    <property type="protein sequence ID" value="MCI21752.1"/>
    <property type="molecule type" value="Genomic_DNA"/>
</dbReference>
<dbReference type="GO" id="GO:0046872">
    <property type="term" value="F:metal ion binding"/>
    <property type="evidence" value="ECO:0007669"/>
    <property type="project" value="UniProtKB-KW"/>
</dbReference>
<keyword evidence="4" id="KW-0540">Nuclease</keyword>
<organism evidence="10 11">
    <name type="scientific">Trifolium medium</name>
    <dbReference type="NCBI Taxonomy" id="97028"/>
    <lineage>
        <taxon>Eukaryota</taxon>
        <taxon>Viridiplantae</taxon>
        <taxon>Streptophyta</taxon>
        <taxon>Embryophyta</taxon>
        <taxon>Tracheophyta</taxon>
        <taxon>Spermatophyta</taxon>
        <taxon>Magnoliopsida</taxon>
        <taxon>eudicotyledons</taxon>
        <taxon>Gunneridae</taxon>
        <taxon>Pentapetalae</taxon>
        <taxon>rosids</taxon>
        <taxon>fabids</taxon>
        <taxon>Fabales</taxon>
        <taxon>Fabaceae</taxon>
        <taxon>Papilionoideae</taxon>
        <taxon>50 kb inversion clade</taxon>
        <taxon>NPAAA clade</taxon>
        <taxon>Hologalegina</taxon>
        <taxon>IRL clade</taxon>
        <taxon>Trifolieae</taxon>
        <taxon>Trifolium</taxon>
    </lineage>
</organism>
<evidence type="ECO:0000313" key="10">
    <source>
        <dbReference type="EMBL" id="MCI21752.1"/>
    </source>
</evidence>
<comment type="caution">
    <text evidence="10">The sequence shown here is derived from an EMBL/GenBank/DDBJ whole genome shotgun (WGS) entry which is preliminary data.</text>
</comment>
<evidence type="ECO:0000256" key="7">
    <source>
        <dbReference type="ARBA" id="ARBA00023242"/>
    </source>
</evidence>
<keyword evidence="6" id="KW-0378">Hydrolase</keyword>
<dbReference type="GO" id="GO:0005634">
    <property type="term" value="C:nucleus"/>
    <property type="evidence" value="ECO:0007669"/>
    <property type="project" value="UniProtKB-SubCell"/>
</dbReference>
<evidence type="ECO:0000313" key="11">
    <source>
        <dbReference type="Proteomes" id="UP000265520"/>
    </source>
</evidence>
<reference evidence="10 11" key="1">
    <citation type="journal article" date="2018" name="Front. Plant Sci.">
        <title>Red Clover (Trifolium pratense) and Zigzag Clover (T. medium) - A Picture of Genomic Similarities and Differences.</title>
        <authorList>
            <person name="Dluhosova J."/>
            <person name="Istvanek J."/>
            <person name="Nedelnik J."/>
            <person name="Repkova J."/>
        </authorList>
    </citation>
    <scope>NUCLEOTIDE SEQUENCE [LARGE SCALE GENOMIC DNA]</scope>
    <source>
        <strain evidence="11">cv. 10/8</strain>
        <tissue evidence="10">Leaf</tissue>
    </source>
</reference>
<keyword evidence="5" id="KW-0479">Metal-binding</keyword>
<dbReference type="GO" id="GO:0004518">
    <property type="term" value="F:nuclease activity"/>
    <property type="evidence" value="ECO:0007669"/>
    <property type="project" value="UniProtKB-KW"/>
</dbReference>
<evidence type="ECO:0000259" key="8">
    <source>
        <dbReference type="Pfam" id="PF13359"/>
    </source>
</evidence>
<dbReference type="Pfam" id="PF13359">
    <property type="entry name" value="DDE_Tnp_4"/>
    <property type="match status" value="1"/>
</dbReference>
<dbReference type="AlphaFoldDB" id="A0A392QCZ6"/>
<evidence type="ECO:0000256" key="5">
    <source>
        <dbReference type="ARBA" id="ARBA00022723"/>
    </source>
</evidence>
<feature type="domain" description="DDE Tnp4" evidence="8">
    <location>
        <begin position="84"/>
        <end position="165"/>
    </location>
</feature>
<name>A0A392QCZ6_9FABA</name>
<dbReference type="Proteomes" id="UP000265520">
    <property type="component" value="Unassembled WGS sequence"/>
</dbReference>
<feature type="domain" description="DUF8040" evidence="9">
    <location>
        <begin position="2"/>
        <end position="46"/>
    </location>
</feature>
<keyword evidence="11" id="KW-1185">Reference proteome</keyword>
<protein>
    <submittedName>
        <fullName evidence="10">Putative nuclease HARBI1-like</fullName>
    </submittedName>
</protein>
<feature type="non-terminal residue" evidence="10">
    <location>
        <position position="165"/>
    </location>
</feature>
<dbReference type="PANTHER" id="PTHR22930:SF221">
    <property type="entry name" value="NUCLEASE HARBI1"/>
    <property type="match status" value="1"/>
</dbReference>
<dbReference type="InterPro" id="IPR027806">
    <property type="entry name" value="HARBI1_dom"/>
</dbReference>
<dbReference type="InterPro" id="IPR058353">
    <property type="entry name" value="DUF8040"/>
</dbReference>
<evidence type="ECO:0000256" key="4">
    <source>
        <dbReference type="ARBA" id="ARBA00022722"/>
    </source>
</evidence>
<evidence type="ECO:0000256" key="3">
    <source>
        <dbReference type="ARBA" id="ARBA00006958"/>
    </source>
</evidence>
<dbReference type="GO" id="GO:0016787">
    <property type="term" value="F:hydrolase activity"/>
    <property type="evidence" value="ECO:0007669"/>
    <property type="project" value="UniProtKB-KW"/>
</dbReference>
<accession>A0A392QCZ6</accession>
<comment type="similarity">
    <text evidence="3">Belongs to the HARBI1 family.</text>
</comment>
<sequence>MVIHEQVGLFLCVLGQPASVRNTQERLQHFGETISRQFHSVLKAILALSKDIILPADPTFKNVPHQIRNDDRYYPYFKDCIGAIDGTHVKIIVPSELQIPYTCRKGYTSTNVMAVCDFNMCFTFVLTGWEGSAHDTRIFMDALRTPRLHFPHPPPGKYYLVDAGY</sequence>
<evidence type="ECO:0000256" key="1">
    <source>
        <dbReference type="ARBA" id="ARBA00001968"/>
    </source>
</evidence>
<dbReference type="Pfam" id="PF26138">
    <property type="entry name" value="DUF8040"/>
    <property type="match status" value="1"/>
</dbReference>
<proteinExistence type="inferred from homology"/>
<evidence type="ECO:0000259" key="9">
    <source>
        <dbReference type="Pfam" id="PF26138"/>
    </source>
</evidence>
<evidence type="ECO:0000256" key="6">
    <source>
        <dbReference type="ARBA" id="ARBA00022801"/>
    </source>
</evidence>
<comment type="subcellular location">
    <subcellularLocation>
        <location evidence="2">Nucleus</location>
    </subcellularLocation>
</comment>
<dbReference type="InterPro" id="IPR045249">
    <property type="entry name" value="HARBI1-like"/>
</dbReference>
<dbReference type="PANTHER" id="PTHR22930">
    <property type="match status" value="1"/>
</dbReference>
<keyword evidence="7" id="KW-0539">Nucleus</keyword>
<comment type="cofactor">
    <cofactor evidence="1">
        <name>a divalent metal cation</name>
        <dbReference type="ChEBI" id="CHEBI:60240"/>
    </cofactor>
</comment>